<feature type="signal peptide" evidence="9">
    <location>
        <begin position="1"/>
        <end position="19"/>
    </location>
</feature>
<dbReference type="AlphaFoldDB" id="A0A0E9MZN4"/>
<dbReference type="Pfam" id="PF05193">
    <property type="entry name" value="Peptidase_M16_C"/>
    <property type="match status" value="2"/>
</dbReference>
<reference evidence="12 13" key="1">
    <citation type="submission" date="2015-04" db="EMBL/GenBank/DDBJ databases">
        <title>Whole genome shotgun sequence of Flavihumibacter petaseus NBRC 106054.</title>
        <authorList>
            <person name="Miyazawa S."/>
            <person name="Hosoyama A."/>
            <person name="Hashimoto M."/>
            <person name="Noguchi M."/>
            <person name="Tsuchikane K."/>
            <person name="Ohji S."/>
            <person name="Yamazoe A."/>
            <person name="Ichikawa N."/>
            <person name="Kimura A."/>
            <person name="Fujita N."/>
        </authorList>
    </citation>
    <scope>NUCLEOTIDE SEQUENCE [LARGE SCALE GENOMIC DNA]</scope>
    <source>
        <strain evidence="12 13">NBRC 106054</strain>
    </source>
</reference>
<evidence type="ECO:0000313" key="12">
    <source>
        <dbReference type="EMBL" id="GAO43024.1"/>
    </source>
</evidence>
<keyword evidence="5" id="KW-0378">Hydrolase</keyword>
<keyword evidence="13" id="KW-1185">Reference proteome</keyword>
<evidence type="ECO:0000259" key="11">
    <source>
        <dbReference type="Pfam" id="PF05193"/>
    </source>
</evidence>
<organism evidence="12 13">
    <name type="scientific">Flavihumibacter petaseus NBRC 106054</name>
    <dbReference type="NCBI Taxonomy" id="1220578"/>
    <lineage>
        <taxon>Bacteria</taxon>
        <taxon>Pseudomonadati</taxon>
        <taxon>Bacteroidota</taxon>
        <taxon>Chitinophagia</taxon>
        <taxon>Chitinophagales</taxon>
        <taxon>Chitinophagaceae</taxon>
        <taxon>Flavihumibacter</taxon>
    </lineage>
</organism>
<dbReference type="GO" id="GO:0004222">
    <property type="term" value="F:metalloendopeptidase activity"/>
    <property type="evidence" value="ECO:0007669"/>
    <property type="project" value="InterPro"/>
</dbReference>
<dbReference type="RefSeq" id="WP_052955701.1">
    <property type="nucleotide sequence ID" value="NZ_BBWV01000002.1"/>
</dbReference>
<keyword evidence="6" id="KW-0862">Zinc</keyword>
<comment type="cofactor">
    <cofactor evidence="1">
        <name>Zn(2+)</name>
        <dbReference type="ChEBI" id="CHEBI:29105"/>
    </cofactor>
</comment>
<dbReference type="Proteomes" id="UP000033121">
    <property type="component" value="Unassembled WGS sequence"/>
</dbReference>
<dbReference type="PROSITE" id="PS00143">
    <property type="entry name" value="INSULINASE"/>
    <property type="match status" value="1"/>
</dbReference>
<feature type="domain" description="Peptidase M16 N-terminal" evidence="10">
    <location>
        <begin position="56"/>
        <end position="105"/>
    </location>
</feature>
<dbReference type="InterPro" id="IPR011249">
    <property type="entry name" value="Metalloenz_LuxS/M16"/>
</dbReference>
<accession>A0A0E9MZN4</accession>
<comment type="caution">
    <text evidence="12">The sequence shown here is derived from an EMBL/GenBank/DDBJ whole genome shotgun (WGS) entry which is preliminary data.</text>
</comment>
<evidence type="ECO:0000256" key="9">
    <source>
        <dbReference type="SAM" id="SignalP"/>
    </source>
</evidence>
<dbReference type="InterPro" id="IPR011765">
    <property type="entry name" value="Pept_M16_N"/>
</dbReference>
<dbReference type="EMBL" id="BBWV01000002">
    <property type="protein sequence ID" value="GAO43024.1"/>
    <property type="molecule type" value="Genomic_DNA"/>
</dbReference>
<dbReference type="GO" id="GO:0006508">
    <property type="term" value="P:proteolysis"/>
    <property type="evidence" value="ECO:0007669"/>
    <property type="project" value="UniProtKB-KW"/>
</dbReference>
<dbReference type="Pfam" id="PF00675">
    <property type="entry name" value="Peptidase_M16"/>
    <property type="match status" value="1"/>
</dbReference>
<feature type="domain" description="Peptidase M16 C-terminal" evidence="11">
    <location>
        <begin position="263"/>
        <end position="426"/>
    </location>
</feature>
<dbReference type="GO" id="GO:0046872">
    <property type="term" value="F:metal ion binding"/>
    <property type="evidence" value="ECO:0007669"/>
    <property type="project" value="UniProtKB-KW"/>
</dbReference>
<dbReference type="Gene3D" id="3.30.830.10">
    <property type="entry name" value="Metalloenzyme, LuxS/M16 peptidase-like"/>
    <property type="match status" value="4"/>
</dbReference>
<evidence type="ECO:0000256" key="3">
    <source>
        <dbReference type="ARBA" id="ARBA00022670"/>
    </source>
</evidence>
<name>A0A0E9MZN4_9BACT</name>
<evidence type="ECO:0000313" key="13">
    <source>
        <dbReference type="Proteomes" id="UP000033121"/>
    </source>
</evidence>
<dbReference type="PANTHER" id="PTHR43690">
    <property type="entry name" value="NARDILYSIN"/>
    <property type="match status" value="1"/>
</dbReference>
<feature type="chain" id="PRO_5002430059" evidence="9">
    <location>
        <begin position="20"/>
        <end position="977"/>
    </location>
</feature>
<dbReference type="InterPro" id="IPR050626">
    <property type="entry name" value="Peptidase_M16"/>
</dbReference>
<evidence type="ECO:0000256" key="2">
    <source>
        <dbReference type="ARBA" id="ARBA00007261"/>
    </source>
</evidence>
<proteinExistence type="inferred from homology"/>
<dbReference type="SUPFAM" id="SSF63411">
    <property type="entry name" value="LuxS/MPP-like metallohydrolase"/>
    <property type="match status" value="4"/>
</dbReference>
<dbReference type="PANTHER" id="PTHR43690:SF17">
    <property type="entry name" value="PROTEIN YHJJ"/>
    <property type="match status" value="1"/>
</dbReference>
<keyword evidence="9" id="KW-0732">Signal</keyword>
<dbReference type="STRING" id="1220578.FPE01S_02_01290"/>
<protein>
    <submittedName>
        <fullName evidence="12">Peptidase M16 family protein</fullName>
    </submittedName>
</protein>
<evidence type="ECO:0000259" key="10">
    <source>
        <dbReference type="Pfam" id="PF00675"/>
    </source>
</evidence>
<keyword evidence="7" id="KW-0482">Metalloprotease</keyword>
<dbReference type="OrthoDB" id="9811314at2"/>
<evidence type="ECO:0000256" key="8">
    <source>
        <dbReference type="RuleBase" id="RU004447"/>
    </source>
</evidence>
<evidence type="ECO:0000256" key="1">
    <source>
        <dbReference type="ARBA" id="ARBA00001947"/>
    </source>
</evidence>
<dbReference type="InterPro" id="IPR001431">
    <property type="entry name" value="Pept_M16_Zn_BS"/>
</dbReference>
<feature type="domain" description="Peptidase M16 C-terminal" evidence="11">
    <location>
        <begin position="766"/>
        <end position="871"/>
    </location>
</feature>
<evidence type="ECO:0000256" key="6">
    <source>
        <dbReference type="ARBA" id="ARBA00022833"/>
    </source>
</evidence>
<evidence type="ECO:0000256" key="5">
    <source>
        <dbReference type="ARBA" id="ARBA00022801"/>
    </source>
</evidence>
<evidence type="ECO:0000256" key="4">
    <source>
        <dbReference type="ARBA" id="ARBA00022723"/>
    </source>
</evidence>
<keyword evidence="3" id="KW-0645">Protease</keyword>
<comment type="similarity">
    <text evidence="2 8">Belongs to the peptidase M16 family.</text>
</comment>
<gene>
    <name evidence="12" type="ORF">FPE01S_02_01290</name>
</gene>
<dbReference type="InterPro" id="IPR007863">
    <property type="entry name" value="Peptidase_M16_C"/>
</dbReference>
<keyword evidence="4" id="KW-0479">Metal-binding</keyword>
<evidence type="ECO:0000256" key="7">
    <source>
        <dbReference type="ARBA" id="ARBA00023049"/>
    </source>
</evidence>
<sequence length="977" mass="109612">MRIVSTFLLLMAMAVSLKAQKGIEWKQATAGGYTYRYVTNDPMGARFYTLKNGLTVILSKNTKEPRVAVRVAVRAGSNSDPVDHTGLAHYLEHLLFKGTDKYGSLDWSKEKPLLDQVEKLYEQYNKTTDPAQRKTIYQQIDQVSGEAAKYAIAGEYDRMMKVLGSQATNAHTWVEETVYEEDIPANAMDKFLAIQAERFRYPVFRIFHTELEAVYEEKNRGLDNDGNKMQEAMFSSIFPTHHYGQQTTIGTIEHLKNPSIVAIRQFYDKFYVPNNMAIIMAGDFNPDELVAKIDKQFAFMQPKPVEEYKGPKEAPINGPEVKEVFGPSAESVRLVYRAPAAGTRDAMLADLASSVLSNGNAGLIDLNLNKQQKVLGAGAGLWQYRDYGIFFLVASPKQGQTLEAAKDLLMGQLNDLKNGNFEESLIPAIVANSKLNELQGLENNGNRVNQLMDDYIKSKGASWNKNVAMIDEMKKVSKKELSDFAKGFFTDNNYVILYKRKGEDKNVTKVDKPPITPVETNEGKTSPFVAAVIESKLPAVKPVWIDYDNDLQKRQLNNAELLYVPNKENGLFRLTYQFDMGGWNNKLLPIAAQYLEYLGTDKLTSEAISKQFYNLACSFDVQPGDDQTAITISGLGENFEKAVRLFEDLIRNCQPDAEALENLKATILKARANNKLNKGSIARGLQSYAYYGAQNPFNYVLPEAALQALKPEDLTTILHSLFNYQHKIGYYGPLSLTASSGSLKNLHPLPGSWTSAPAPVKFERITQGSNKVLFANYDAVQSEIFWVRSLSKYDPKNEALVNVFNNYFGGGMGTIVFSVIRESKALAYSTYAFVNTPSRKSDPFSFVAYVGSQADKMNDAIKAMNELLNDLPQVEQGFTNARTGLMKDMETDRIQPNAIIASYLNAQRKGITVDQRQVNYEAYKNITLNDLDAFHREKLSQQPYTYCVVASDKKVSLDDLKKYGELKVLSLEEIFGY</sequence>